<dbReference type="InterPro" id="IPR008629">
    <property type="entry name" value="GUN4-like"/>
</dbReference>
<dbReference type="AlphaFoldDB" id="U7Q9K2"/>
<dbReference type="PATRIC" id="fig|1348334.3.peg.5335"/>
<dbReference type="GO" id="GO:0030288">
    <property type="term" value="C:outer membrane-bounded periplasmic space"/>
    <property type="evidence" value="ECO:0007669"/>
    <property type="project" value="TreeGrafter"/>
</dbReference>
<dbReference type="InterPro" id="IPR037215">
    <property type="entry name" value="GUN4-like_sf"/>
</dbReference>
<evidence type="ECO:0000313" key="3">
    <source>
        <dbReference type="EMBL" id="ERT04489.1"/>
    </source>
</evidence>
<dbReference type="Gene3D" id="1.25.40.620">
    <property type="match status" value="1"/>
</dbReference>
<evidence type="ECO:0000259" key="2">
    <source>
        <dbReference type="Pfam" id="PF16416"/>
    </source>
</evidence>
<dbReference type="Pfam" id="PF05419">
    <property type="entry name" value="GUN4"/>
    <property type="match status" value="1"/>
</dbReference>
<dbReference type="OrthoDB" id="7915178at2"/>
<dbReference type="EMBL" id="AUZM01000094">
    <property type="protein sequence ID" value="ERT04489.1"/>
    <property type="molecule type" value="Genomic_DNA"/>
</dbReference>
<dbReference type="SUPFAM" id="SSF48371">
    <property type="entry name" value="ARM repeat"/>
    <property type="match status" value="1"/>
</dbReference>
<keyword evidence="4" id="KW-1185">Reference proteome</keyword>
<accession>U7Q9K2</accession>
<dbReference type="Proteomes" id="UP000017127">
    <property type="component" value="Unassembled WGS sequence"/>
</dbReference>
<protein>
    <submittedName>
        <fullName evidence="3">Ycf53 protein</fullName>
    </submittedName>
</protein>
<dbReference type="PANTHER" id="PTHR34800:SF1">
    <property type="entry name" value="TETRAPYRROLE-BINDING PROTEIN, CHLOROPLASTIC"/>
    <property type="match status" value="1"/>
</dbReference>
<name>U7Q9K2_9CYAN</name>
<dbReference type="SUPFAM" id="SSF140869">
    <property type="entry name" value="GUN4-like"/>
    <property type="match status" value="1"/>
</dbReference>
<reference evidence="3 4" key="1">
    <citation type="journal article" date="2013" name="Front. Microbiol.">
        <title>Comparative genomic analyses of the cyanobacterium, Lyngbya aestuarii BL J, a powerful hydrogen producer.</title>
        <authorList>
            <person name="Kothari A."/>
            <person name="Vaughn M."/>
            <person name="Garcia-Pichel F."/>
        </authorList>
    </citation>
    <scope>NUCLEOTIDE SEQUENCE [LARGE SCALE GENOMIC DNA]</scope>
    <source>
        <strain evidence="3 4">BL J</strain>
    </source>
</reference>
<feature type="domain" description="GUN4-like" evidence="1">
    <location>
        <begin position="97"/>
        <end position="236"/>
    </location>
</feature>
<dbReference type="InterPro" id="IPR016024">
    <property type="entry name" value="ARM-type_fold"/>
</dbReference>
<gene>
    <name evidence="3" type="primary">ycf53</name>
    <name evidence="3" type="ORF">M595_5550</name>
</gene>
<dbReference type="Gene3D" id="1.10.10.1770">
    <property type="entry name" value="Gun4-like"/>
    <property type="match status" value="1"/>
</dbReference>
<proteinExistence type="predicted"/>
<feature type="domain" description="GUN4 N-terminal ARM-like repeat" evidence="2">
    <location>
        <begin position="14"/>
        <end position="88"/>
    </location>
</feature>
<evidence type="ECO:0000313" key="4">
    <source>
        <dbReference type="Proteomes" id="UP000017127"/>
    </source>
</evidence>
<organism evidence="3 4">
    <name type="scientific">Lyngbya aestuarii BL J</name>
    <dbReference type="NCBI Taxonomy" id="1348334"/>
    <lineage>
        <taxon>Bacteria</taxon>
        <taxon>Bacillati</taxon>
        <taxon>Cyanobacteriota</taxon>
        <taxon>Cyanophyceae</taxon>
        <taxon>Oscillatoriophycideae</taxon>
        <taxon>Oscillatoriales</taxon>
        <taxon>Microcoleaceae</taxon>
        <taxon>Lyngbya</taxon>
    </lineage>
</organism>
<sequence>MTDSTTFKATVASLNPDEVRSGLNSGTTATKLQLIQTLAEAGDVGFPLLMEFLLERQSASPTPVEGKVYQVLSAANSSEVQDFLKTHFSQGLVSPASEAQVDYSHLQQLLAQQDFLEADKLTLQKLCELSSQAAVERKWIYFSEIKRFSTTDLHTIDLLWRVYSEGKFGYSVQRKLWLGVGKNWEKLWPKIGWRQNGNWTRYPQEFTWDLTAPVGHLPLSNQLRGVRVIEALFSHPAWSDSSS</sequence>
<dbReference type="RefSeq" id="WP_023069230.1">
    <property type="nucleotide sequence ID" value="NZ_AUZM01000094.1"/>
</dbReference>
<dbReference type="GO" id="GO:0046906">
    <property type="term" value="F:tetrapyrrole binding"/>
    <property type="evidence" value="ECO:0007669"/>
    <property type="project" value="TreeGrafter"/>
</dbReference>
<dbReference type="Pfam" id="PF16416">
    <property type="entry name" value="GUN4_N"/>
    <property type="match status" value="1"/>
</dbReference>
<comment type="caution">
    <text evidence="3">The sequence shown here is derived from an EMBL/GenBank/DDBJ whole genome shotgun (WGS) entry which is preliminary data.</text>
</comment>
<dbReference type="PANTHER" id="PTHR34800">
    <property type="entry name" value="TETRAPYRROLE-BINDING PROTEIN, CHLOROPLASTIC"/>
    <property type="match status" value="1"/>
</dbReference>
<evidence type="ECO:0000259" key="1">
    <source>
        <dbReference type="Pfam" id="PF05419"/>
    </source>
</evidence>
<dbReference type="CDD" id="cd16383">
    <property type="entry name" value="GUN4"/>
    <property type="match status" value="1"/>
</dbReference>
<dbReference type="InterPro" id="IPR032192">
    <property type="entry name" value="GUN4_N"/>
</dbReference>